<organism evidence="1 2">
    <name type="scientific">Crotalaria pallida</name>
    <name type="common">Smooth rattlebox</name>
    <name type="synonym">Crotalaria striata</name>
    <dbReference type="NCBI Taxonomy" id="3830"/>
    <lineage>
        <taxon>Eukaryota</taxon>
        <taxon>Viridiplantae</taxon>
        <taxon>Streptophyta</taxon>
        <taxon>Embryophyta</taxon>
        <taxon>Tracheophyta</taxon>
        <taxon>Spermatophyta</taxon>
        <taxon>Magnoliopsida</taxon>
        <taxon>eudicotyledons</taxon>
        <taxon>Gunneridae</taxon>
        <taxon>Pentapetalae</taxon>
        <taxon>rosids</taxon>
        <taxon>fabids</taxon>
        <taxon>Fabales</taxon>
        <taxon>Fabaceae</taxon>
        <taxon>Papilionoideae</taxon>
        <taxon>50 kb inversion clade</taxon>
        <taxon>genistoids sensu lato</taxon>
        <taxon>core genistoids</taxon>
        <taxon>Crotalarieae</taxon>
        <taxon>Crotalaria</taxon>
    </lineage>
</organism>
<dbReference type="Proteomes" id="UP001372338">
    <property type="component" value="Unassembled WGS sequence"/>
</dbReference>
<gene>
    <name evidence="1" type="ORF">RIF29_41949</name>
</gene>
<dbReference type="AlphaFoldDB" id="A0AAN9E8Y9"/>
<protein>
    <submittedName>
        <fullName evidence="1">Uncharacterized protein</fullName>
    </submittedName>
</protein>
<evidence type="ECO:0000313" key="1">
    <source>
        <dbReference type="EMBL" id="KAK7247073.1"/>
    </source>
</evidence>
<sequence length="71" mass="8404">MNQDYLFSIVLNRWRWKAGVAWLFHGCYKSLRSTRNPLSHVLILILLFLEIKFQGGSSIRAWVIQYGQIHI</sequence>
<accession>A0AAN9E8Y9</accession>
<comment type="caution">
    <text evidence="1">The sequence shown here is derived from an EMBL/GenBank/DDBJ whole genome shotgun (WGS) entry which is preliminary data.</text>
</comment>
<evidence type="ECO:0000313" key="2">
    <source>
        <dbReference type="Proteomes" id="UP001372338"/>
    </source>
</evidence>
<keyword evidence="2" id="KW-1185">Reference proteome</keyword>
<dbReference type="EMBL" id="JAYWIO010000008">
    <property type="protein sequence ID" value="KAK7247073.1"/>
    <property type="molecule type" value="Genomic_DNA"/>
</dbReference>
<reference evidence="1 2" key="1">
    <citation type="submission" date="2024-01" db="EMBL/GenBank/DDBJ databases">
        <title>The genomes of 5 underutilized Papilionoideae crops provide insights into root nodulation and disease resistanc.</title>
        <authorList>
            <person name="Yuan L."/>
        </authorList>
    </citation>
    <scope>NUCLEOTIDE SEQUENCE [LARGE SCALE GENOMIC DNA]</scope>
    <source>
        <strain evidence="1">ZHUSHIDOU_FW_LH</strain>
        <tissue evidence="1">Leaf</tissue>
    </source>
</reference>
<proteinExistence type="predicted"/>
<name>A0AAN9E8Y9_CROPI</name>